<evidence type="ECO:0000256" key="2">
    <source>
        <dbReference type="ARBA" id="ARBA00006228"/>
    </source>
</evidence>
<dbReference type="Proteomes" id="UP000318590">
    <property type="component" value="Unassembled WGS sequence"/>
</dbReference>
<keyword evidence="3" id="KW-1003">Cell membrane</keyword>
<dbReference type="GO" id="GO:0005886">
    <property type="term" value="C:plasma membrane"/>
    <property type="evidence" value="ECO:0007669"/>
    <property type="project" value="UniProtKB-SubCell"/>
</dbReference>
<keyword evidence="5 7" id="KW-1133">Transmembrane helix</keyword>
<protein>
    <submittedName>
        <fullName evidence="8">Na+/H+ antiporter subunit E</fullName>
    </submittedName>
</protein>
<dbReference type="PIRSF" id="PIRSF019239">
    <property type="entry name" value="MrpE"/>
    <property type="match status" value="1"/>
</dbReference>
<accession>A0A547Q8B9</accession>
<evidence type="ECO:0000256" key="4">
    <source>
        <dbReference type="ARBA" id="ARBA00022692"/>
    </source>
</evidence>
<feature type="transmembrane region" description="Helical" evidence="7">
    <location>
        <begin position="12"/>
        <end position="29"/>
    </location>
</feature>
<organism evidence="8 9">
    <name type="scientific">Palleronia caenipelagi</name>
    <dbReference type="NCBI Taxonomy" id="2489174"/>
    <lineage>
        <taxon>Bacteria</taxon>
        <taxon>Pseudomonadati</taxon>
        <taxon>Pseudomonadota</taxon>
        <taxon>Alphaproteobacteria</taxon>
        <taxon>Rhodobacterales</taxon>
        <taxon>Roseobacteraceae</taxon>
        <taxon>Palleronia</taxon>
    </lineage>
</organism>
<dbReference type="Pfam" id="PF01899">
    <property type="entry name" value="MNHE"/>
    <property type="match status" value="1"/>
</dbReference>
<evidence type="ECO:0000313" key="8">
    <source>
        <dbReference type="EMBL" id="TRD22625.1"/>
    </source>
</evidence>
<dbReference type="GO" id="GO:0008324">
    <property type="term" value="F:monoatomic cation transmembrane transporter activity"/>
    <property type="evidence" value="ECO:0007669"/>
    <property type="project" value="InterPro"/>
</dbReference>
<feature type="transmembrane region" description="Helical" evidence="7">
    <location>
        <begin position="64"/>
        <end position="87"/>
    </location>
</feature>
<comment type="subcellular location">
    <subcellularLocation>
        <location evidence="1">Cell membrane</location>
        <topology evidence="1">Multi-pass membrane protein</topology>
    </subcellularLocation>
</comment>
<evidence type="ECO:0000313" key="9">
    <source>
        <dbReference type="Proteomes" id="UP000318590"/>
    </source>
</evidence>
<dbReference type="EMBL" id="VFSV01000005">
    <property type="protein sequence ID" value="TRD22625.1"/>
    <property type="molecule type" value="Genomic_DNA"/>
</dbReference>
<dbReference type="RefSeq" id="WP_142833568.1">
    <property type="nucleotide sequence ID" value="NZ_VFSV01000005.1"/>
</dbReference>
<evidence type="ECO:0000256" key="3">
    <source>
        <dbReference type="ARBA" id="ARBA00022475"/>
    </source>
</evidence>
<dbReference type="OrthoDB" id="9807187at2"/>
<keyword evidence="6 7" id="KW-0472">Membrane</keyword>
<dbReference type="NCBIfam" id="NF006518">
    <property type="entry name" value="PRK08965.1-2"/>
    <property type="match status" value="1"/>
</dbReference>
<dbReference type="AlphaFoldDB" id="A0A547Q8B9"/>
<dbReference type="PANTHER" id="PTHR34584">
    <property type="entry name" value="NA(+)/H(+) ANTIPORTER SUBUNIT E1"/>
    <property type="match status" value="1"/>
</dbReference>
<evidence type="ECO:0000256" key="1">
    <source>
        <dbReference type="ARBA" id="ARBA00004651"/>
    </source>
</evidence>
<evidence type="ECO:0000256" key="7">
    <source>
        <dbReference type="SAM" id="Phobius"/>
    </source>
</evidence>
<reference evidence="8 9" key="1">
    <citation type="submission" date="2019-06" db="EMBL/GenBank/DDBJ databases">
        <title>Paenimaribius caenipelagi gen. nov., sp. nov., isolated from a tidal flat.</title>
        <authorList>
            <person name="Yoon J.-H."/>
        </authorList>
    </citation>
    <scope>NUCLEOTIDE SEQUENCE [LARGE SCALE GENOMIC DNA]</scope>
    <source>
        <strain evidence="8 9">JBTF-M29</strain>
    </source>
</reference>
<evidence type="ECO:0000256" key="5">
    <source>
        <dbReference type="ARBA" id="ARBA00022989"/>
    </source>
</evidence>
<gene>
    <name evidence="8" type="ORF">FEV53_04200</name>
</gene>
<proteinExistence type="inferred from homology"/>
<keyword evidence="9" id="KW-1185">Reference proteome</keyword>
<evidence type="ECO:0000256" key="6">
    <source>
        <dbReference type="ARBA" id="ARBA00023136"/>
    </source>
</evidence>
<comment type="caution">
    <text evidence="8">The sequence shown here is derived from an EMBL/GenBank/DDBJ whole genome shotgun (WGS) entry which is preliminary data.</text>
</comment>
<sequence length="166" mass="18807">MARLLEKLIPHPFLSVLLIIVWCLLTNAVHLANVLLAVFLGIVIPLITAPYWRDRPRPLNVIKLVGYIFIAIWDIMVSNLVVTWLILTRPSDKLRSHWLVIPLDIKRPETIAILAGTITLTPGTVSADLSDDGSYLLVHAIDSADPRADAQEIKDRYERRLKEIFE</sequence>
<keyword evidence="4 7" id="KW-0812">Transmembrane</keyword>
<dbReference type="PANTHER" id="PTHR34584:SF1">
    <property type="entry name" value="NA(+)_H(+) ANTIPORTER SUBUNIT E1"/>
    <property type="match status" value="1"/>
</dbReference>
<comment type="similarity">
    <text evidence="2">Belongs to the CPA3 antiporters (TC 2.A.63) subunit E family.</text>
</comment>
<name>A0A547Q8B9_9RHOB</name>
<dbReference type="InterPro" id="IPR002758">
    <property type="entry name" value="Cation_antiport_E"/>
</dbReference>